<dbReference type="AlphaFoldDB" id="A0A8K0A9M6"/>
<gene>
    <name evidence="2" type="primary">Hypp4265</name>
    <name evidence="2" type="ORF">BLAG_LOCUS22426</name>
</gene>
<feature type="region of interest" description="Disordered" evidence="1">
    <location>
        <begin position="55"/>
        <end position="75"/>
    </location>
</feature>
<reference evidence="2" key="1">
    <citation type="submission" date="2022-01" db="EMBL/GenBank/DDBJ databases">
        <authorList>
            <person name="Braso-Vives M."/>
        </authorList>
    </citation>
    <scope>NUCLEOTIDE SEQUENCE</scope>
</reference>
<sequence>MVSCTVESSIVRNSKIGGTLTPNCRWIPYETHGDCCIPVRSMCRGGGVDVTEEEEHGVVTTASSAHPISGSIDGM</sequence>
<name>A0A8K0A9M6_BRALA</name>
<evidence type="ECO:0000313" key="2">
    <source>
        <dbReference type="EMBL" id="CAH1269964.1"/>
    </source>
</evidence>
<dbReference type="EMBL" id="OV696692">
    <property type="protein sequence ID" value="CAH1269964.1"/>
    <property type="molecule type" value="Genomic_DNA"/>
</dbReference>
<accession>A0A8K0A9M6</accession>
<keyword evidence="3" id="KW-1185">Reference proteome</keyword>
<dbReference type="Proteomes" id="UP000838412">
    <property type="component" value="Chromosome 7"/>
</dbReference>
<evidence type="ECO:0000256" key="1">
    <source>
        <dbReference type="SAM" id="MobiDB-lite"/>
    </source>
</evidence>
<protein>
    <submittedName>
        <fullName evidence="2">Hypp4265 protein</fullName>
    </submittedName>
</protein>
<proteinExistence type="predicted"/>
<organism evidence="2 3">
    <name type="scientific">Branchiostoma lanceolatum</name>
    <name type="common">Common lancelet</name>
    <name type="synonym">Amphioxus lanceolatum</name>
    <dbReference type="NCBI Taxonomy" id="7740"/>
    <lineage>
        <taxon>Eukaryota</taxon>
        <taxon>Metazoa</taxon>
        <taxon>Chordata</taxon>
        <taxon>Cephalochordata</taxon>
        <taxon>Leptocardii</taxon>
        <taxon>Amphioxiformes</taxon>
        <taxon>Branchiostomatidae</taxon>
        <taxon>Branchiostoma</taxon>
    </lineage>
</organism>
<evidence type="ECO:0000313" key="3">
    <source>
        <dbReference type="Proteomes" id="UP000838412"/>
    </source>
</evidence>